<protein>
    <submittedName>
        <fullName evidence="3 4">Uncharacterized protein</fullName>
    </submittedName>
</protein>
<dbReference type="EMBL" id="GL385397">
    <property type="protein sequence ID" value="EJT75719.1"/>
    <property type="molecule type" value="Genomic_DNA"/>
</dbReference>
<dbReference type="RefSeq" id="XP_009221719.1">
    <property type="nucleotide sequence ID" value="XM_009223455.1"/>
</dbReference>
<keyword evidence="5" id="KW-1185">Reference proteome</keyword>
<gene>
    <name evidence="4" type="primary">20346108</name>
    <name evidence="3" type="ORF">GGTG_05650</name>
</gene>
<reference evidence="3" key="3">
    <citation type="submission" date="2010-09" db="EMBL/GenBank/DDBJ databases">
        <title>Annotation of Gaeumannomyces graminis var. tritici R3-111a-1.</title>
        <authorList>
            <consortium name="The Broad Institute Genome Sequencing Platform"/>
            <person name="Ma L.-J."/>
            <person name="Dead R."/>
            <person name="Young S.K."/>
            <person name="Zeng Q."/>
            <person name="Gargeya S."/>
            <person name="Fitzgerald M."/>
            <person name="Haas B."/>
            <person name="Abouelleil A."/>
            <person name="Alvarado L."/>
            <person name="Arachchi H.M."/>
            <person name="Berlin A."/>
            <person name="Brown A."/>
            <person name="Chapman S.B."/>
            <person name="Chen Z."/>
            <person name="Dunbar C."/>
            <person name="Freedman E."/>
            <person name="Gearin G."/>
            <person name="Gellesch M."/>
            <person name="Goldberg J."/>
            <person name="Griggs A."/>
            <person name="Gujja S."/>
            <person name="Heiman D."/>
            <person name="Howarth C."/>
            <person name="Larson L."/>
            <person name="Lui A."/>
            <person name="MacDonald P.J.P."/>
            <person name="Mehta T."/>
            <person name="Montmayeur A."/>
            <person name="Murphy C."/>
            <person name="Neiman D."/>
            <person name="Pearson M."/>
            <person name="Priest M."/>
            <person name="Roberts A."/>
            <person name="Saif S."/>
            <person name="Shea T."/>
            <person name="Shenoy N."/>
            <person name="Sisk P."/>
            <person name="Stolte C."/>
            <person name="Sykes S."/>
            <person name="Yandava C."/>
            <person name="Wortman J."/>
            <person name="Nusbaum C."/>
            <person name="Birren B."/>
        </authorList>
    </citation>
    <scope>NUCLEOTIDE SEQUENCE</scope>
    <source>
        <strain evidence="3">R3-111a-1</strain>
    </source>
</reference>
<accession>J3NWI7</accession>
<feature type="signal peptide" evidence="2">
    <location>
        <begin position="1"/>
        <end position="19"/>
    </location>
</feature>
<feature type="chain" id="PRO_5015094592" evidence="2">
    <location>
        <begin position="20"/>
        <end position="276"/>
    </location>
</feature>
<reference evidence="4" key="5">
    <citation type="submission" date="2018-04" db="UniProtKB">
        <authorList>
            <consortium name="EnsemblFungi"/>
        </authorList>
    </citation>
    <scope>IDENTIFICATION</scope>
    <source>
        <strain evidence="4">R3-111a-1</strain>
    </source>
</reference>
<dbReference type="HOGENOM" id="CLU_1008461_0_0_1"/>
<dbReference type="GeneID" id="20346108"/>
<organism evidence="3">
    <name type="scientific">Gaeumannomyces tritici (strain R3-111a-1)</name>
    <name type="common">Wheat and barley take-all root rot fungus</name>
    <name type="synonym">Gaeumannomyces graminis var. tritici</name>
    <dbReference type="NCBI Taxonomy" id="644352"/>
    <lineage>
        <taxon>Eukaryota</taxon>
        <taxon>Fungi</taxon>
        <taxon>Dikarya</taxon>
        <taxon>Ascomycota</taxon>
        <taxon>Pezizomycotina</taxon>
        <taxon>Sordariomycetes</taxon>
        <taxon>Sordariomycetidae</taxon>
        <taxon>Magnaporthales</taxon>
        <taxon>Magnaporthaceae</taxon>
        <taxon>Gaeumannomyces</taxon>
    </lineage>
</organism>
<evidence type="ECO:0000313" key="4">
    <source>
        <dbReference type="EnsemblFungi" id="EJT75719"/>
    </source>
</evidence>
<dbReference type="Proteomes" id="UP000006039">
    <property type="component" value="Unassembled WGS sequence"/>
</dbReference>
<evidence type="ECO:0000256" key="1">
    <source>
        <dbReference type="SAM" id="MobiDB-lite"/>
    </source>
</evidence>
<name>J3NWI7_GAET3</name>
<proteinExistence type="predicted"/>
<evidence type="ECO:0000313" key="5">
    <source>
        <dbReference type="Proteomes" id="UP000006039"/>
    </source>
</evidence>
<feature type="compositionally biased region" description="Low complexity" evidence="1">
    <location>
        <begin position="32"/>
        <end position="41"/>
    </location>
</feature>
<keyword evidence="2" id="KW-0732">Signal</keyword>
<dbReference type="EnsemblFungi" id="EJT75719">
    <property type="protein sequence ID" value="EJT75719"/>
    <property type="gene ID" value="GGTG_05650"/>
</dbReference>
<feature type="region of interest" description="Disordered" evidence="1">
    <location>
        <begin position="32"/>
        <end position="86"/>
    </location>
</feature>
<sequence length="276" mass="29778">MDLWAQAMRLLALCAVAAALLPRYPGRLRSRAQVPRRAAARQGSGEAPLTRARAPIQLRSDGSSGWSSARCGEGRARDEGDWPVKRGEHPTGEGWCGLVTCWGQPTSWPGHTAVLPGMYHTARALAVVGVLCASEIVLLGMGGLPRCKMACAEPEYWQIRHYFPPASLAVDRSSRVIDRHEVRSGGGRGKQDPVVGVMSSLSPCVAPQLATRPSILLHHHRPDGRNGRPRPPWPANEISGTGAGQAIRSAHHYSDVGEIFCFGSPLVRWNVVLPSC</sequence>
<evidence type="ECO:0000313" key="3">
    <source>
        <dbReference type="EMBL" id="EJT75719.1"/>
    </source>
</evidence>
<reference evidence="3" key="2">
    <citation type="submission" date="2010-07" db="EMBL/GenBank/DDBJ databases">
        <authorList>
            <consortium name="The Broad Institute Genome Sequencing Platform"/>
            <consortium name="Broad Institute Genome Sequencing Center for Infectious Disease"/>
            <person name="Ma L.-J."/>
            <person name="Dead R."/>
            <person name="Young S."/>
            <person name="Zeng Q."/>
            <person name="Koehrsen M."/>
            <person name="Alvarado L."/>
            <person name="Berlin A."/>
            <person name="Chapman S.B."/>
            <person name="Chen Z."/>
            <person name="Freedman E."/>
            <person name="Gellesch M."/>
            <person name="Goldberg J."/>
            <person name="Griggs A."/>
            <person name="Gujja S."/>
            <person name="Heilman E.R."/>
            <person name="Heiman D."/>
            <person name="Hepburn T."/>
            <person name="Howarth C."/>
            <person name="Jen D."/>
            <person name="Larson L."/>
            <person name="Mehta T."/>
            <person name="Neiman D."/>
            <person name="Pearson M."/>
            <person name="Roberts A."/>
            <person name="Saif S."/>
            <person name="Shea T."/>
            <person name="Shenoy N."/>
            <person name="Sisk P."/>
            <person name="Stolte C."/>
            <person name="Sykes S."/>
            <person name="Walk T."/>
            <person name="White J."/>
            <person name="Yandava C."/>
            <person name="Haas B."/>
            <person name="Nusbaum C."/>
            <person name="Birren B."/>
        </authorList>
    </citation>
    <scope>NUCLEOTIDE SEQUENCE</scope>
    <source>
        <strain evidence="3">R3-111a-1</strain>
    </source>
</reference>
<evidence type="ECO:0000256" key="2">
    <source>
        <dbReference type="SAM" id="SignalP"/>
    </source>
</evidence>
<reference evidence="4" key="4">
    <citation type="journal article" date="2015" name="G3 (Bethesda)">
        <title>Genome sequences of three phytopathogenic species of the Magnaporthaceae family of fungi.</title>
        <authorList>
            <person name="Okagaki L.H."/>
            <person name="Nunes C.C."/>
            <person name="Sailsbery J."/>
            <person name="Clay B."/>
            <person name="Brown D."/>
            <person name="John T."/>
            <person name="Oh Y."/>
            <person name="Young N."/>
            <person name="Fitzgerald M."/>
            <person name="Haas B.J."/>
            <person name="Zeng Q."/>
            <person name="Young S."/>
            <person name="Adiconis X."/>
            <person name="Fan L."/>
            <person name="Levin J.Z."/>
            <person name="Mitchell T.K."/>
            <person name="Okubara P.A."/>
            <person name="Farman M.L."/>
            <person name="Kohn L.M."/>
            <person name="Birren B."/>
            <person name="Ma L.-J."/>
            <person name="Dean R.A."/>
        </authorList>
    </citation>
    <scope>NUCLEOTIDE SEQUENCE</scope>
    <source>
        <strain evidence="4">R3-111a-1</strain>
    </source>
</reference>
<reference evidence="5" key="1">
    <citation type="submission" date="2010-07" db="EMBL/GenBank/DDBJ databases">
        <title>The genome sequence of Gaeumannomyces graminis var. tritici strain R3-111a-1.</title>
        <authorList>
            <consortium name="The Broad Institute Genome Sequencing Platform"/>
            <person name="Ma L.-J."/>
            <person name="Dead R."/>
            <person name="Young S."/>
            <person name="Zeng Q."/>
            <person name="Koehrsen M."/>
            <person name="Alvarado L."/>
            <person name="Berlin A."/>
            <person name="Chapman S.B."/>
            <person name="Chen Z."/>
            <person name="Freedman E."/>
            <person name="Gellesch M."/>
            <person name="Goldberg J."/>
            <person name="Griggs A."/>
            <person name="Gujja S."/>
            <person name="Heilman E.R."/>
            <person name="Heiman D."/>
            <person name="Hepburn T."/>
            <person name="Howarth C."/>
            <person name="Jen D."/>
            <person name="Larson L."/>
            <person name="Mehta T."/>
            <person name="Neiman D."/>
            <person name="Pearson M."/>
            <person name="Roberts A."/>
            <person name="Saif S."/>
            <person name="Shea T."/>
            <person name="Shenoy N."/>
            <person name="Sisk P."/>
            <person name="Stolte C."/>
            <person name="Sykes S."/>
            <person name="Walk T."/>
            <person name="White J."/>
            <person name="Yandava C."/>
            <person name="Haas B."/>
            <person name="Nusbaum C."/>
            <person name="Birren B."/>
        </authorList>
    </citation>
    <scope>NUCLEOTIDE SEQUENCE [LARGE SCALE GENOMIC DNA]</scope>
    <source>
        <strain evidence="5">R3-111a-1</strain>
    </source>
</reference>
<feature type="compositionally biased region" description="Basic and acidic residues" evidence="1">
    <location>
        <begin position="72"/>
        <end position="86"/>
    </location>
</feature>
<dbReference type="VEuPathDB" id="FungiDB:GGTG_05650"/>
<dbReference type="AlphaFoldDB" id="J3NWI7"/>